<evidence type="ECO:0000256" key="1">
    <source>
        <dbReference type="SAM" id="Phobius"/>
    </source>
</evidence>
<accession>A0A081DCR5</accession>
<dbReference type="AlphaFoldDB" id="A0A081DCR5"/>
<name>A0A081DCR5_NONUL</name>
<reference evidence="3 4" key="1">
    <citation type="journal article" date="2014" name="Genome Announc.">
        <title>Draft Genome Sequences of Marine Flavobacterium Nonlabens Strains NR17, NR24, NR27, NR32, NR33, and Ara13.</title>
        <authorList>
            <person name="Nakanishi M."/>
            <person name="Meirelles P."/>
            <person name="Suzuki R."/>
            <person name="Takatani N."/>
            <person name="Mino S."/>
            <person name="Suda W."/>
            <person name="Oshima K."/>
            <person name="Hattori M."/>
            <person name="Ohkuma M."/>
            <person name="Hosokawa M."/>
            <person name="Miyashita K."/>
            <person name="Thompson F.L."/>
            <person name="Niwa A."/>
            <person name="Sawabe T."/>
            <person name="Sawabe T."/>
        </authorList>
    </citation>
    <scope>NUCLEOTIDE SEQUENCE [LARGE SCALE GENOMIC DNA]</scope>
    <source>
        <strain evidence="4">JCM19296</strain>
    </source>
</reference>
<dbReference type="PANTHER" id="PTHR28008">
    <property type="entry name" value="DOMAIN PROTEIN, PUTATIVE (AFU_ORTHOLOGUE AFUA_3G10980)-RELATED"/>
    <property type="match status" value="1"/>
</dbReference>
<dbReference type="PANTHER" id="PTHR28008:SF1">
    <property type="entry name" value="DOMAIN PROTEIN, PUTATIVE (AFU_ORTHOLOGUE AFUA_3G10980)-RELATED"/>
    <property type="match status" value="1"/>
</dbReference>
<organism evidence="3 4">
    <name type="scientific">Nonlabens ulvanivorans</name>
    <name type="common">Persicivirga ulvanivorans</name>
    <dbReference type="NCBI Taxonomy" id="906888"/>
    <lineage>
        <taxon>Bacteria</taxon>
        <taxon>Pseudomonadati</taxon>
        <taxon>Bacteroidota</taxon>
        <taxon>Flavobacteriia</taxon>
        <taxon>Flavobacteriales</taxon>
        <taxon>Flavobacteriaceae</taxon>
        <taxon>Nonlabens</taxon>
    </lineage>
</organism>
<dbReference type="InterPro" id="IPR006976">
    <property type="entry name" value="VanZ-like"/>
</dbReference>
<proteinExistence type="predicted"/>
<dbReference type="Pfam" id="PF04892">
    <property type="entry name" value="VanZ"/>
    <property type="match status" value="1"/>
</dbReference>
<feature type="transmembrane region" description="Helical" evidence="1">
    <location>
        <begin position="5"/>
        <end position="21"/>
    </location>
</feature>
<keyword evidence="1" id="KW-0812">Transmembrane</keyword>
<dbReference type="EMBL" id="BBLG01000005">
    <property type="protein sequence ID" value="GAK76711.1"/>
    <property type="molecule type" value="Genomic_DNA"/>
</dbReference>
<gene>
    <name evidence="3" type="ORF">JCM19296_2311</name>
</gene>
<comment type="caution">
    <text evidence="3">The sequence shown here is derived from an EMBL/GenBank/DDBJ whole genome shotgun (WGS) entry which is preliminary data.</text>
</comment>
<feature type="domain" description="VanZ-like" evidence="2">
    <location>
        <begin position="46"/>
        <end position="130"/>
    </location>
</feature>
<evidence type="ECO:0000313" key="3">
    <source>
        <dbReference type="EMBL" id="GAK76711.1"/>
    </source>
</evidence>
<keyword evidence="1" id="KW-1133">Transmembrane helix</keyword>
<dbReference type="Proteomes" id="UP000028980">
    <property type="component" value="Unassembled WGS sequence"/>
</dbReference>
<feature type="transmembrane region" description="Helical" evidence="1">
    <location>
        <begin position="80"/>
        <end position="98"/>
    </location>
</feature>
<sequence>MAKLFYWIAPVYTGLIIYFSISDSPAPSVNINNIDKLYHGGAYFIMALLWYFFFYSRFLTQQSHFKFTWKDMVTAWSRTIAIAAAVFSFLIGVIVEFAQEYIAVNRTMDFIDAVANTIGIILAVTLMWLLSKRFNTYS</sequence>
<protein>
    <recommendedName>
        <fullName evidence="2">VanZ-like domain-containing protein</fullName>
    </recommendedName>
</protein>
<evidence type="ECO:0000259" key="2">
    <source>
        <dbReference type="Pfam" id="PF04892"/>
    </source>
</evidence>
<feature type="transmembrane region" description="Helical" evidence="1">
    <location>
        <begin position="110"/>
        <end position="130"/>
    </location>
</feature>
<evidence type="ECO:0000313" key="4">
    <source>
        <dbReference type="Proteomes" id="UP000028980"/>
    </source>
</evidence>
<feature type="transmembrane region" description="Helical" evidence="1">
    <location>
        <begin position="41"/>
        <end position="59"/>
    </location>
</feature>
<keyword evidence="1" id="KW-0472">Membrane</keyword>